<dbReference type="Proteomes" id="UP000001449">
    <property type="component" value="Chromosome 10"/>
</dbReference>
<dbReference type="InParanoid" id="B8C9F0"/>
<evidence type="ECO:0000313" key="3">
    <source>
        <dbReference type="Proteomes" id="UP000001449"/>
    </source>
</evidence>
<name>B8C9F0_THAPS</name>
<accession>B8C9F0</accession>
<keyword evidence="3" id="KW-1185">Reference proteome</keyword>
<reference evidence="2 3" key="1">
    <citation type="journal article" date="2004" name="Science">
        <title>The genome of the diatom Thalassiosira pseudonana: ecology, evolution, and metabolism.</title>
        <authorList>
            <person name="Armbrust E.V."/>
            <person name="Berges J.A."/>
            <person name="Bowler C."/>
            <person name="Green B.R."/>
            <person name="Martinez D."/>
            <person name="Putnam N.H."/>
            <person name="Zhou S."/>
            <person name="Allen A.E."/>
            <person name="Apt K.E."/>
            <person name="Bechner M."/>
            <person name="Brzezinski M.A."/>
            <person name="Chaal B.K."/>
            <person name="Chiovitti A."/>
            <person name="Davis A.K."/>
            <person name="Demarest M.S."/>
            <person name="Detter J.C."/>
            <person name="Glavina T."/>
            <person name="Goodstein D."/>
            <person name="Hadi M.Z."/>
            <person name="Hellsten U."/>
            <person name="Hildebrand M."/>
            <person name="Jenkins B.D."/>
            <person name="Jurka J."/>
            <person name="Kapitonov V.V."/>
            <person name="Kroger N."/>
            <person name="Lau W.W."/>
            <person name="Lane T.W."/>
            <person name="Larimer F.W."/>
            <person name="Lippmeier J.C."/>
            <person name="Lucas S."/>
            <person name="Medina M."/>
            <person name="Montsant A."/>
            <person name="Obornik M."/>
            <person name="Parker M.S."/>
            <person name="Palenik B."/>
            <person name="Pazour G.J."/>
            <person name="Richardson P.M."/>
            <person name="Rynearson T.A."/>
            <person name="Saito M.A."/>
            <person name="Schwartz D.C."/>
            <person name="Thamatrakoln K."/>
            <person name="Valentin K."/>
            <person name="Vardi A."/>
            <person name="Wilkerson F.P."/>
            <person name="Rokhsar D.S."/>
        </authorList>
    </citation>
    <scope>NUCLEOTIDE SEQUENCE [LARGE SCALE GENOMIC DNA]</scope>
    <source>
        <strain evidence="2 3">CCMP1335</strain>
    </source>
</reference>
<organism evidence="2 3">
    <name type="scientific">Thalassiosira pseudonana</name>
    <name type="common">Marine diatom</name>
    <name type="synonym">Cyclotella nana</name>
    <dbReference type="NCBI Taxonomy" id="35128"/>
    <lineage>
        <taxon>Eukaryota</taxon>
        <taxon>Sar</taxon>
        <taxon>Stramenopiles</taxon>
        <taxon>Ochrophyta</taxon>
        <taxon>Bacillariophyta</taxon>
        <taxon>Coscinodiscophyceae</taxon>
        <taxon>Thalassiosirophycidae</taxon>
        <taxon>Thalassiosirales</taxon>
        <taxon>Thalassiosiraceae</taxon>
        <taxon>Thalassiosira</taxon>
    </lineage>
</organism>
<dbReference type="OMA" id="TLMLGFW"/>
<evidence type="ECO:0000256" key="1">
    <source>
        <dbReference type="SAM" id="MobiDB-lite"/>
    </source>
</evidence>
<feature type="compositionally biased region" description="Basic and acidic residues" evidence="1">
    <location>
        <begin position="177"/>
        <end position="186"/>
    </location>
</feature>
<dbReference type="RefSeq" id="XP_002292647.1">
    <property type="nucleotide sequence ID" value="XM_002292611.1"/>
</dbReference>
<proteinExistence type="predicted"/>
<reference evidence="2 3" key="2">
    <citation type="journal article" date="2008" name="Nature">
        <title>The Phaeodactylum genome reveals the evolutionary history of diatom genomes.</title>
        <authorList>
            <person name="Bowler C."/>
            <person name="Allen A.E."/>
            <person name="Badger J.H."/>
            <person name="Grimwood J."/>
            <person name="Jabbari K."/>
            <person name="Kuo A."/>
            <person name="Maheswari U."/>
            <person name="Martens C."/>
            <person name="Maumus F."/>
            <person name="Otillar R.P."/>
            <person name="Rayko E."/>
            <person name="Salamov A."/>
            <person name="Vandepoele K."/>
            <person name="Beszteri B."/>
            <person name="Gruber A."/>
            <person name="Heijde M."/>
            <person name="Katinka M."/>
            <person name="Mock T."/>
            <person name="Valentin K."/>
            <person name="Verret F."/>
            <person name="Berges J.A."/>
            <person name="Brownlee C."/>
            <person name="Cadoret J.P."/>
            <person name="Chiovitti A."/>
            <person name="Choi C.J."/>
            <person name="Coesel S."/>
            <person name="De Martino A."/>
            <person name="Detter J.C."/>
            <person name="Durkin C."/>
            <person name="Falciatore A."/>
            <person name="Fournet J."/>
            <person name="Haruta M."/>
            <person name="Huysman M.J."/>
            <person name="Jenkins B.D."/>
            <person name="Jiroutova K."/>
            <person name="Jorgensen R.E."/>
            <person name="Joubert Y."/>
            <person name="Kaplan A."/>
            <person name="Kroger N."/>
            <person name="Kroth P.G."/>
            <person name="La Roche J."/>
            <person name="Lindquist E."/>
            <person name="Lommer M."/>
            <person name="Martin-Jezequel V."/>
            <person name="Lopez P.J."/>
            <person name="Lucas S."/>
            <person name="Mangogna M."/>
            <person name="McGinnis K."/>
            <person name="Medlin L.K."/>
            <person name="Montsant A."/>
            <person name="Oudot-Le Secq M.P."/>
            <person name="Napoli C."/>
            <person name="Obornik M."/>
            <person name="Parker M.S."/>
            <person name="Petit J.L."/>
            <person name="Porcel B.M."/>
            <person name="Poulsen N."/>
            <person name="Robison M."/>
            <person name="Rychlewski L."/>
            <person name="Rynearson T.A."/>
            <person name="Schmutz J."/>
            <person name="Shapiro H."/>
            <person name="Siaut M."/>
            <person name="Stanley M."/>
            <person name="Sussman M.R."/>
            <person name="Taylor A.R."/>
            <person name="Vardi A."/>
            <person name="von Dassow P."/>
            <person name="Vyverman W."/>
            <person name="Willis A."/>
            <person name="Wyrwicz L.S."/>
            <person name="Rokhsar D.S."/>
            <person name="Weissenbach J."/>
            <person name="Armbrust E.V."/>
            <person name="Green B.R."/>
            <person name="Van de Peer Y."/>
            <person name="Grigoriev I.V."/>
        </authorList>
    </citation>
    <scope>NUCLEOTIDE SEQUENCE [LARGE SCALE GENOMIC DNA]</scope>
    <source>
        <strain evidence="2 3">CCMP1335</strain>
    </source>
</reference>
<feature type="region of interest" description="Disordered" evidence="1">
    <location>
        <begin position="291"/>
        <end position="314"/>
    </location>
</feature>
<feature type="region of interest" description="Disordered" evidence="1">
    <location>
        <begin position="177"/>
        <end position="196"/>
    </location>
</feature>
<dbReference type="EMBL" id="CM000646">
    <property type="protein sequence ID" value="EED89843.1"/>
    <property type="molecule type" value="Genomic_DNA"/>
</dbReference>
<dbReference type="eggNOG" id="ENOG502T7TS">
    <property type="taxonomic scope" value="Eukaryota"/>
</dbReference>
<dbReference type="GeneID" id="7451109"/>
<sequence length="435" mass="47940">MSGMTQSLLLEAQSLRLDGDLDASIDLLRVVLTQCNSDVDSAVEDDDCADGGGSIATLQTTQQLRRVAFYYGDEETSNASSNSKGRNQFVSLNIKLPQSHISYTQQVRNDATSLLQQTAIIVHQRIQHKFPSVKNATSVEVWSHQRPSDGHHQLHYDLDEVRLWEWRKERSDRNFATEKDATNADGRKRRRTVTNNDTTNVGGISCPLVSCVLTIAVPNHTEECTSCNRVGKGTPTLVCKQSILSNPHLNEYNLNSKGVKRNNDTTGWLCYPRSNRLLCFEGSKLHGVVPGIPSESPGPENDASFMSEDRSDEGEGSKRITLMLGFWGDDVQLSPPNTVGPNVPLTPSSSWAEEFRAVSLDESAIENRTTDNLIPNKPTGVIRVDPLWIAVCGEAATFGAYADGGAHKETMQINGRFFLNSLDSTEIDNQVLSMD</sequence>
<dbReference type="HOGENOM" id="CLU_630913_0_0_1"/>
<dbReference type="KEGG" id="tps:THAPSDRAFT_8414"/>
<evidence type="ECO:0000313" key="2">
    <source>
        <dbReference type="EMBL" id="EED89843.1"/>
    </source>
</evidence>
<dbReference type="AlphaFoldDB" id="B8C9F0"/>
<protein>
    <submittedName>
        <fullName evidence="2">Uncharacterized protein</fullName>
    </submittedName>
</protein>
<dbReference type="PaxDb" id="35128-Thaps8414"/>
<gene>
    <name evidence="2" type="ORF">THAPSDRAFT_8414</name>
</gene>